<dbReference type="PRINTS" id="PR00037">
    <property type="entry name" value="HTHLACR"/>
</dbReference>
<dbReference type="SUPFAM" id="SSF46785">
    <property type="entry name" value="Winged helix' DNA-binding domain"/>
    <property type="match status" value="1"/>
</dbReference>
<reference evidence="6 7" key="1">
    <citation type="journal article" date="2014" name="PLoS ONE">
        <title>Genome Information of Methylobacterium oryzae, a Plant-Probiotic Methylotroph in the Phyllosphere.</title>
        <authorList>
            <person name="Kwak M.J."/>
            <person name="Jeong H."/>
            <person name="Madhaiyan M."/>
            <person name="Lee Y."/>
            <person name="Sa T.M."/>
            <person name="Oh T.K."/>
            <person name="Kim J.F."/>
        </authorList>
    </citation>
    <scope>NUCLEOTIDE SEQUENCE [LARGE SCALE GENOMIC DNA]</scope>
    <source>
        <strain evidence="6 7">CBMB20</strain>
    </source>
</reference>
<dbReference type="SMART" id="SM00420">
    <property type="entry name" value="HTH_DEOR"/>
    <property type="match status" value="1"/>
</dbReference>
<accession>A0A089P375</accession>
<dbReference type="GO" id="GO:0043565">
    <property type="term" value="F:sequence-specific DNA binding"/>
    <property type="evidence" value="ECO:0007669"/>
    <property type="project" value="InterPro"/>
</dbReference>
<keyword evidence="3" id="KW-0238">DNA-binding</keyword>
<evidence type="ECO:0000256" key="3">
    <source>
        <dbReference type="ARBA" id="ARBA00023125"/>
    </source>
</evidence>
<dbReference type="KEGG" id="mor:MOC_5475"/>
<dbReference type="Proteomes" id="UP000029492">
    <property type="component" value="Chromosome"/>
</dbReference>
<organism evidence="6 7">
    <name type="scientific">Methylobacterium oryzae CBMB20</name>
    <dbReference type="NCBI Taxonomy" id="693986"/>
    <lineage>
        <taxon>Bacteria</taxon>
        <taxon>Pseudomonadati</taxon>
        <taxon>Pseudomonadota</taxon>
        <taxon>Alphaproteobacteria</taxon>
        <taxon>Hyphomicrobiales</taxon>
        <taxon>Methylobacteriaceae</taxon>
        <taxon>Methylobacterium</taxon>
    </lineage>
</organism>
<dbReference type="STRING" id="693986.MOC_5475"/>
<dbReference type="PANTHER" id="PTHR30363">
    <property type="entry name" value="HTH-TYPE TRANSCRIPTIONAL REGULATOR SRLR-RELATED"/>
    <property type="match status" value="1"/>
</dbReference>
<dbReference type="InterPro" id="IPR050313">
    <property type="entry name" value="Carb_Metab_HTH_regulators"/>
</dbReference>
<dbReference type="SMART" id="SM01134">
    <property type="entry name" value="DeoRC"/>
    <property type="match status" value="1"/>
</dbReference>
<dbReference type="EMBL" id="CP003811">
    <property type="protein sequence ID" value="AIQ93230.1"/>
    <property type="molecule type" value="Genomic_DNA"/>
</dbReference>
<dbReference type="InterPro" id="IPR014036">
    <property type="entry name" value="DeoR-like_C"/>
</dbReference>
<name>A0A089P375_9HYPH</name>
<dbReference type="PRINTS" id="PR00033">
    <property type="entry name" value="HTHASNC"/>
</dbReference>
<keyword evidence="2" id="KW-0805">Transcription regulation</keyword>
<dbReference type="GO" id="GO:0003700">
    <property type="term" value="F:DNA-binding transcription factor activity"/>
    <property type="evidence" value="ECO:0007669"/>
    <property type="project" value="InterPro"/>
</dbReference>
<gene>
    <name evidence="6" type="ORF">MOC_5475</name>
</gene>
<dbReference type="HOGENOM" id="CLU_060699_0_0_5"/>
<dbReference type="Pfam" id="PF08220">
    <property type="entry name" value="HTH_DeoR"/>
    <property type="match status" value="1"/>
</dbReference>
<evidence type="ECO:0000256" key="4">
    <source>
        <dbReference type="ARBA" id="ARBA00023163"/>
    </source>
</evidence>
<keyword evidence="4" id="KW-0804">Transcription</keyword>
<proteinExistence type="predicted"/>
<dbReference type="eggNOG" id="COG1349">
    <property type="taxonomic scope" value="Bacteria"/>
</dbReference>
<evidence type="ECO:0000313" key="7">
    <source>
        <dbReference type="Proteomes" id="UP000029492"/>
    </source>
</evidence>
<evidence type="ECO:0000313" key="6">
    <source>
        <dbReference type="EMBL" id="AIQ93230.1"/>
    </source>
</evidence>
<dbReference type="InterPro" id="IPR036388">
    <property type="entry name" value="WH-like_DNA-bd_sf"/>
</dbReference>
<protein>
    <submittedName>
        <fullName evidence="6">DeoR family transcriptional regulator</fullName>
    </submittedName>
</protein>
<dbReference type="Gene3D" id="1.10.10.10">
    <property type="entry name" value="Winged helix-like DNA-binding domain superfamily/Winged helix DNA-binding domain"/>
    <property type="match status" value="1"/>
</dbReference>
<dbReference type="PANTHER" id="PTHR30363:SF4">
    <property type="entry name" value="GLYCEROL-3-PHOSPHATE REGULON REPRESSOR"/>
    <property type="match status" value="1"/>
</dbReference>
<dbReference type="PROSITE" id="PS00894">
    <property type="entry name" value="HTH_DEOR_1"/>
    <property type="match status" value="1"/>
</dbReference>
<evidence type="ECO:0000259" key="5">
    <source>
        <dbReference type="PROSITE" id="PS51000"/>
    </source>
</evidence>
<dbReference type="Pfam" id="PF00455">
    <property type="entry name" value="DeoRC"/>
    <property type="match status" value="1"/>
</dbReference>
<dbReference type="InterPro" id="IPR037171">
    <property type="entry name" value="NagB/RpiA_transferase-like"/>
</dbReference>
<dbReference type="Gene3D" id="3.40.50.1360">
    <property type="match status" value="1"/>
</dbReference>
<keyword evidence="7" id="KW-1185">Reference proteome</keyword>
<dbReference type="AlphaFoldDB" id="A0A089P375"/>
<dbReference type="RefSeq" id="WP_043347193.1">
    <property type="nucleotide sequence ID" value="NZ_CP003811.1"/>
</dbReference>
<evidence type="ECO:0000256" key="2">
    <source>
        <dbReference type="ARBA" id="ARBA00023015"/>
    </source>
</evidence>
<evidence type="ECO:0000256" key="1">
    <source>
        <dbReference type="ARBA" id="ARBA00022491"/>
    </source>
</evidence>
<dbReference type="InterPro" id="IPR000485">
    <property type="entry name" value="AsnC-type_HTH_dom"/>
</dbReference>
<dbReference type="PROSITE" id="PS51000">
    <property type="entry name" value="HTH_DEOR_2"/>
    <property type="match status" value="1"/>
</dbReference>
<dbReference type="InterPro" id="IPR018356">
    <property type="entry name" value="Tscrpt_reg_HTH_DeoR_CS"/>
</dbReference>
<feature type="domain" description="HTH deoR-type" evidence="5">
    <location>
        <begin position="4"/>
        <end position="59"/>
    </location>
</feature>
<dbReference type="InterPro" id="IPR036390">
    <property type="entry name" value="WH_DNA-bd_sf"/>
</dbReference>
<keyword evidence="1" id="KW-0678">Repressor</keyword>
<sequence>MSITEPRLQLILTELQRDGRVSVNELASRLGISTETVRRDLRDLEMRGHARRVYGGAVIDQKKDDQPFDERARVGMREKARIATAALALVEDGMTVFIDTGTTTLAFARQLVGRRITIHTNSIGIATLFADDPQSQVTVLGGEMKPHYRGLFGHRTVAAVREHVYDLAVMGIVTVHREHGFMDLGQEEAVLRRAAVEQTRRSVILADSSKFGRLGTIRTLGLGDVDTLVTNAPLASDFADAFRHLNVDVLHA</sequence>
<dbReference type="SUPFAM" id="SSF100950">
    <property type="entry name" value="NagB/RpiA/CoA transferase-like"/>
    <property type="match status" value="1"/>
</dbReference>
<dbReference type="InterPro" id="IPR001034">
    <property type="entry name" value="DeoR_HTH"/>
</dbReference>